<proteinExistence type="predicted"/>
<name>A0ACC1Q8N3_9APHY</name>
<keyword evidence="2" id="KW-1185">Reference proteome</keyword>
<dbReference type="Proteomes" id="UP001144978">
    <property type="component" value="Unassembled WGS sequence"/>
</dbReference>
<protein>
    <submittedName>
        <fullName evidence="1">Uncharacterized protein</fullName>
    </submittedName>
</protein>
<organism evidence="1 2">
    <name type="scientific">Trametes sanguinea</name>
    <dbReference type="NCBI Taxonomy" id="158606"/>
    <lineage>
        <taxon>Eukaryota</taxon>
        <taxon>Fungi</taxon>
        <taxon>Dikarya</taxon>
        <taxon>Basidiomycota</taxon>
        <taxon>Agaricomycotina</taxon>
        <taxon>Agaricomycetes</taxon>
        <taxon>Polyporales</taxon>
        <taxon>Polyporaceae</taxon>
        <taxon>Trametes</taxon>
    </lineage>
</organism>
<reference evidence="1" key="1">
    <citation type="submission" date="2022-08" db="EMBL/GenBank/DDBJ databases">
        <title>Genome Sequence of Pycnoporus sanguineus.</title>
        <authorList>
            <person name="Buettner E."/>
        </authorList>
    </citation>
    <scope>NUCLEOTIDE SEQUENCE</scope>
    <source>
        <strain evidence="1">CG-C14</strain>
    </source>
</reference>
<evidence type="ECO:0000313" key="2">
    <source>
        <dbReference type="Proteomes" id="UP001144978"/>
    </source>
</evidence>
<sequence>MCGDGANDCAALKAADVGLSLSEAEASVAAPFTSRTPDISCVLEVIKEGRAALVTSFSCFKYMALYSLIQFTTITLLYSFASSLGDFQFLYIDLFIIIPIAVTMGRTLPYPRIHPKRPTASLVSKKVLASLIGQIVITSAIQFWAFFWVRSQEWYIPPVQKDPSSDDGKLEATNYENSALFLVSCFQYILVAAVFSIGPPYRKQMWTNESADCLPACPSARLVHAVHGLPVRLQPGGAAEPDGTLTMTEALDEEDAPRPFKCYLDVGLKRTSTGSRVFGALKGASDGGIYIPHNEKRFPGYDPESKELDDEVLKKYIFGGHVAEYMESLEEEDDERFKKQFSTYLADGIGSEDIEEIYTNAYAAIREDPTFKPTEKTKDWAAESKKFRTPKLTLEERRARIQAKIDAFKAEHDLE</sequence>
<evidence type="ECO:0000313" key="1">
    <source>
        <dbReference type="EMBL" id="KAJ3014682.1"/>
    </source>
</evidence>
<accession>A0ACC1Q8N3</accession>
<dbReference type="EMBL" id="JANSHE010000198">
    <property type="protein sequence ID" value="KAJ3014682.1"/>
    <property type="molecule type" value="Genomic_DNA"/>
</dbReference>
<comment type="caution">
    <text evidence="1">The sequence shown here is derived from an EMBL/GenBank/DDBJ whole genome shotgun (WGS) entry which is preliminary data.</text>
</comment>
<gene>
    <name evidence="1" type="ORF">NUW54_g1239</name>
</gene>